<comment type="catalytic activity">
    <reaction evidence="17">
        <text>(2E)-hexenoyl-CoA + NADPH + H(+) = hexanoyl-CoA + NADP(+)</text>
        <dbReference type="Rhea" id="RHEA:44956"/>
        <dbReference type="ChEBI" id="CHEBI:15378"/>
        <dbReference type="ChEBI" id="CHEBI:57783"/>
        <dbReference type="ChEBI" id="CHEBI:58349"/>
        <dbReference type="ChEBI" id="CHEBI:62077"/>
        <dbReference type="ChEBI" id="CHEBI:62620"/>
    </reaction>
    <physiologicalReaction direction="left-to-right" evidence="17">
        <dbReference type="Rhea" id="RHEA:44957"/>
    </physiologicalReaction>
</comment>
<reference evidence="21 22" key="1">
    <citation type="submission" date="2016-07" db="EMBL/GenBank/DDBJ databases">
        <title>Pervasive Adenine N6-methylation of Active Genes in Fungi.</title>
        <authorList>
            <consortium name="DOE Joint Genome Institute"/>
            <person name="Mondo S.J."/>
            <person name="Dannebaum R.O."/>
            <person name="Kuo R.C."/>
            <person name="Labutti K."/>
            <person name="Haridas S."/>
            <person name="Kuo A."/>
            <person name="Salamov A."/>
            <person name="Ahrendt S.R."/>
            <person name="Lipzen A."/>
            <person name="Sullivan W."/>
            <person name="Andreopoulos W.B."/>
            <person name="Clum A."/>
            <person name="Lindquist E."/>
            <person name="Daum C."/>
            <person name="Ramamoorthy G.K."/>
            <person name="Gryganskyi A."/>
            <person name="Culley D."/>
            <person name="Magnuson J.K."/>
            <person name="James T.Y."/>
            <person name="O'Malley M.A."/>
            <person name="Stajich J.E."/>
            <person name="Spatafora J.W."/>
            <person name="Visel A."/>
            <person name="Grigoriev I.V."/>
        </authorList>
    </citation>
    <scope>NUCLEOTIDE SEQUENCE [LARGE SCALE GENOMIC DNA]</scope>
    <source>
        <strain evidence="21 22">PL171</strain>
    </source>
</reference>
<dbReference type="STRING" id="765915.A0A1Y2HTX1"/>
<evidence type="ECO:0000256" key="12">
    <source>
        <dbReference type="ARBA" id="ARBA00038622"/>
    </source>
</evidence>
<dbReference type="GO" id="GO:0006633">
    <property type="term" value="P:fatty acid biosynthetic process"/>
    <property type="evidence" value="ECO:0007669"/>
    <property type="project" value="UniProtKB-KW"/>
</dbReference>
<dbReference type="InterPro" id="IPR052388">
    <property type="entry name" value="Peroxisomal_t2-enoyl-CoA_red"/>
</dbReference>
<comment type="catalytic activity">
    <reaction evidence="15">
        <text>(2E)-dodecenoyl-CoA + NADPH + H(+) = dodecanoyl-CoA + NADP(+)</text>
        <dbReference type="Rhea" id="RHEA:44964"/>
        <dbReference type="ChEBI" id="CHEBI:15378"/>
        <dbReference type="ChEBI" id="CHEBI:57330"/>
        <dbReference type="ChEBI" id="CHEBI:57375"/>
        <dbReference type="ChEBI" id="CHEBI:57783"/>
        <dbReference type="ChEBI" id="CHEBI:58349"/>
    </reaction>
    <physiologicalReaction direction="left-to-right" evidence="15">
        <dbReference type="Rhea" id="RHEA:44965"/>
    </physiologicalReaction>
</comment>
<comment type="catalytic activity">
    <reaction evidence="20">
        <text>(2E)-octenoyl-CoA + NADPH + H(+) = octanoyl-CoA + NADP(+)</text>
        <dbReference type="Rhea" id="RHEA:44952"/>
        <dbReference type="ChEBI" id="CHEBI:15378"/>
        <dbReference type="ChEBI" id="CHEBI:57386"/>
        <dbReference type="ChEBI" id="CHEBI:57783"/>
        <dbReference type="ChEBI" id="CHEBI:58349"/>
        <dbReference type="ChEBI" id="CHEBI:62242"/>
    </reaction>
    <physiologicalReaction direction="left-to-right" evidence="20">
        <dbReference type="Rhea" id="RHEA:44953"/>
    </physiologicalReaction>
</comment>
<dbReference type="Proteomes" id="UP000193411">
    <property type="component" value="Unassembled WGS sequence"/>
</dbReference>
<comment type="catalytic activity">
    <reaction evidence="19">
        <text>(2E)-decenoyl-CoA + NADPH + H(+) = decanoyl-CoA + NADP(+)</text>
        <dbReference type="Rhea" id="RHEA:44960"/>
        <dbReference type="ChEBI" id="CHEBI:15378"/>
        <dbReference type="ChEBI" id="CHEBI:57783"/>
        <dbReference type="ChEBI" id="CHEBI:58349"/>
        <dbReference type="ChEBI" id="CHEBI:61406"/>
        <dbReference type="ChEBI" id="CHEBI:61430"/>
    </reaction>
    <physiologicalReaction direction="left-to-right" evidence="19">
        <dbReference type="Rhea" id="RHEA:44961"/>
    </physiologicalReaction>
</comment>
<organism evidence="21 22">
    <name type="scientific">Catenaria anguillulae PL171</name>
    <dbReference type="NCBI Taxonomy" id="765915"/>
    <lineage>
        <taxon>Eukaryota</taxon>
        <taxon>Fungi</taxon>
        <taxon>Fungi incertae sedis</taxon>
        <taxon>Blastocladiomycota</taxon>
        <taxon>Blastocladiomycetes</taxon>
        <taxon>Blastocladiales</taxon>
        <taxon>Catenariaceae</taxon>
        <taxon>Catenaria</taxon>
    </lineage>
</organism>
<evidence type="ECO:0000256" key="20">
    <source>
        <dbReference type="ARBA" id="ARBA00049559"/>
    </source>
</evidence>
<dbReference type="AlphaFoldDB" id="A0A1Y2HTX1"/>
<keyword evidence="9" id="KW-0576">Peroxisome</keyword>
<gene>
    <name evidence="21" type="ORF">BCR44DRAFT_1412870</name>
</gene>
<dbReference type="GO" id="GO:0019166">
    <property type="term" value="F:trans-2-enoyl-CoA reductase (NADPH) activity"/>
    <property type="evidence" value="ECO:0007669"/>
    <property type="project" value="UniProtKB-EC"/>
</dbReference>
<dbReference type="PANTHER" id="PTHR24317:SF7">
    <property type="entry name" value="PEROXISOMAL TRANS-2-ENOYL-COA REDUCTASE"/>
    <property type="match status" value="1"/>
</dbReference>
<dbReference type="EMBL" id="MCFL01000010">
    <property type="protein sequence ID" value="ORZ38045.1"/>
    <property type="molecule type" value="Genomic_DNA"/>
</dbReference>
<keyword evidence="10" id="KW-0275">Fatty acid biosynthesis</keyword>
<evidence type="ECO:0000256" key="15">
    <source>
        <dbReference type="ARBA" id="ARBA00047570"/>
    </source>
</evidence>
<keyword evidence="22" id="KW-1185">Reference proteome</keyword>
<dbReference type="InterPro" id="IPR002347">
    <property type="entry name" value="SDR_fam"/>
</dbReference>
<evidence type="ECO:0000256" key="5">
    <source>
        <dbReference type="ARBA" id="ARBA00022832"/>
    </source>
</evidence>
<proteinExistence type="predicted"/>
<comment type="function">
    <text evidence="11">Participates in chain elongation of fatty acids. Catalyzes the reduction of trans-2-enoyl-CoAs of varying chain lengths from 6:1 to 16:1, having maximum activity with 10:1 CoA. Has no 2,4-dienoyl-CoA reductase activity.</text>
</comment>
<dbReference type="Pfam" id="PF13561">
    <property type="entry name" value="adh_short_C2"/>
    <property type="match status" value="1"/>
</dbReference>
<evidence type="ECO:0000256" key="10">
    <source>
        <dbReference type="ARBA" id="ARBA00023160"/>
    </source>
</evidence>
<comment type="subcellular location">
    <subcellularLocation>
        <location evidence="1">Peroxisome</location>
    </subcellularLocation>
</comment>
<evidence type="ECO:0000256" key="7">
    <source>
        <dbReference type="ARBA" id="ARBA00023002"/>
    </source>
</evidence>
<evidence type="ECO:0000256" key="2">
    <source>
        <dbReference type="ARBA" id="ARBA00005189"/>
    </source>
</evidence>
<evidence type="ECO:0000256" key="18">
    <source>
        <dbReference type="ARBA" id="ARBA00049251"/>
    </source>
</evidence>
<keyword evidence="7" id="KW-0560">Oxidoreductase</keyword>
<evidence type="ECO:0000256" key="8">
    <source>
        <dbReference type="ARBA" id="ARBA00023098"/>
    </source>
</evidence>
<evidence type="ECO:0000256" key="9">
    <source>
        <dbReference type="ARBA" id="ARBA00023140"/>
    </source>
</evidence>
<dbReference type="SUPFAM" id="SSF51735">
    <property type="entry name" value="NAD(P)-binding Rossmann-fold domains"/>
    <property type="match status" value="1"/>
</dbReference>
<keyword evidence="5" id="KW-0276">Fatty acid metabolism</keyword>
<name>A0A1Y2HTX1_9FUNG</name>
<evidence type="ECO:0000256" key="6">
    <source>
        <dbReference type="ARBA" id="ARBA00022857"/>
    </source>
</evidence>
<evidence type="ECO:0000256" key="19">
    <source>
        <dbReference type="ARBA" id="ARBA00049386"/>
    </source>
</evidence>
<protein>
    <recommendedName>
        <fullName evidence="14">Peroxisomal trans-2-enoyl-CoA reductase</fullName>
        <ecNumber evidence="13">1.3.1.38</ecNumber>
    </recommendedName>
</protein>
<accession>A0A1Y2HTX1</accession>
<evidence type="ECO:0000256" key="1">
    <source>
        <dbReference type="ARBA" id="ARBA00004275"/>
    </source>
</evidence>
<keyword evidence="6" id="KW-0521">NADP</keyword>
<keyword evidence="4" id="KW-0597">Phosphoprotein</keyword>
<dbReference type="GO" id="GO:0005777">
    <property type="term" value="C:peroxisome"/>
    <property type="evidence" value="ECO:0007669"/>
    <property type="project" value="UniProtKB-SubCell"/>
</dbReference>
<evidence type="ECO:0000256" key="4">
    <source>
        <dbReference type="ARBA" id="ARBA00022553"/>
    </source>
</evidence>
<keyword evidence="3" id="KW-0444">Lipid biosynthesis</keyword>
<dbReference type="InterPro" id="IPR036291">
    <property type="entry name" value="NAD(P)-bd_dom_sf"/>
</dbReference>
<evidence type="ECO:0000256" key="3">
    <source>
        <dbReference type="ARBA" id="ARBA00022516"/>
    </source>
</evidence>
<comment type="caution">
    <text evidence="21">The sequence shown here is derived from an EMBL/GenBank/DDBJ whole genome shotgun (WGS) entry which is preliminary data.</text>
</comment>
<evidence type="ECO:0000256" key="11">
    <source>
        <dbReference type="ARBA" id="ARBA00037124"/>
    </source>
</evidence>
<sequence>MTSIQYKSVFAPGLFDGQIALITGGGTGLGRCIAHELAGLGATVIIAARRKEPLEETCREVQAAGGKIHYYLANIREEASVDALIDSIVTDHGKLDMLVNNAGGQFLSPAENVSVRGFATVLELNAVGTWTVCRAAYLKWFKRHGGRIVNITADFWQGFPLMVHTGAARAAVDNLTKTLAREWGPSGVRINSVAPGTIISSGMKNYPLPVQQLVSETFQSQNPSGRLGTESEVSSAVVWLLSPGASYVNGASIRVDGASSLAKGSMVDFPESASIASYSGFAKEEMGMRDIPELFQGLLKSYRSSKL</sequence>
<evidence type="ECO:0000313" key="21">
    <source>
        <dbReference type="EMBL" id="ORZ38045.1"/>
    </source>
</evidence>
<dbReference type="EC" id="1.3.1.38" evidence="13"/>
<dbReference type="PRINTS" id="PR00081">
    <property type="entry name" value="GDHRDH"/>
</dbReference>
<comment type="pathway">
    <text evidence="2">Lipid metabolism.</text>
</comment>
<keyword evidence="8" id="KW-0443">Lipid metabolism</keyword>
<dbReference type="PRINTS" id="PR00080">
    <property type="entry name" value="SDRFAMILY"/>
</dbReference>
<evidence type="ECO:0000256" key="16">
    <source>
        <dbReference type="ARBA" id="ARBA00048686"/>
    </source>
</evidence>
<dbReference type="PANTHER" id="PTHR24317">
    <property type="entry name" value="PEROXISOMAL TRANS-2-ENOYL-COA REDUCTASE"/>
    <property type="match status" value="1"/>
</dbReference>
<comment type="subunit">
    <text evidence="12">Interacts with PEX5, probably required to target it into peroxisomes.</text>
</comment>
<comment type="catalytic activity">
    <reaction evidence="18">
        <text>a (2E)-enoyl-CoA + NADPH + H(+) = a 2,3-saturated acyl-CoA + NADP(+)</text>
        <dbReference type="Rhea" id="RHEA:33763"/>
        <dbReference type="ChEBI" id="CHEBI:15378"/>
        <dbReference type="ChEBI" id="CHEBI:57783"/>
        <dbReference type="ChEBI" id="CHEBI:58349"/>
        <dbReference type="ChEBI" id="CHEBI:58856"/>
        <dbReference type="ChEBI" id="CHEBI:65111"/>
        <dbReference type="EC" id="1.3.1.38"/>
    </reaction>
    <physiologicalReaction direction="left-to-right" evidence="18">
        <dbReference type="Rhea" id="RHEA:33764"/>
    </physiologicalReaction>
</comment>
<dbReference type="Gene3D" id="3.40.50.720">
    <property type="entry name" value="NAD(P)-binding Rossmann-like Domain"/>
    <property type="match status" value="1"/>
</dbReference>
<evidence type="ECO:0000256" key="13">
    <source>
        <dbReference type="ARBA" id="ARBA00038849"/>
    </source>
</evidence>
<evidence type="ECO:0000256" key="17">
    <source>
        <dbReference type="ARBA" id="ARBA00049108"/>
    </source>
</evidence>
<evidence type="ECO:0000313" key="22">
    <source>
        <dbReference type="Proteomes" id="UP000193411"/>
    </source>
</evidence>
<comment type="catalytic activity">
    <reaction evidence="16">
        <text>(2E)-tetradecenoyl-CoA + NADPH + H(+) = tetradecanoyl-CoA + NADP(+)</text>
        <dbReference type="Rhea" id="RHEA:44968"/>
        <dbReference type="ChEBI" id="CHEBI:15378"/>
        <dbReference type="ChEBI" id="CHEBI:57385"/>
        <dbReference type="ChEBI" id="CHEBI:57783"/>
        <dbReference type="ChEBI" id="CHEBI:58349"/>
        <dbReference type="ChEBI" id="CHEBI:61405"/>
    </reaction>
    <physiologicalReaction direction="left-to-right" evidence="16">
        <dbReference type="Rhea" id="RHEA:44969"/>
    </physiologicalReaction>
</comment>
<dbReference type="OrthoDB" id="1669814at2759"/>
<dbReference type="FunFam" id="3.40.50.720:FF:000084">
    <property type="entry name" value="Short-chain dehydrogenase reductase"/>
    <property type="match status" value="1"/>
</dbReference>
<evidence type="ECO:0000256" key="14">
    <source>
        <dbReference type="ARBA" id="ARBA00041063"/>
    </source>
</evidence>